<proteinExistence type="predicted"/>
<name>A0A8J3LUW6_9ACTN</name>
<comment type="caution">
    <text evidence="1">The sequence shown here is derived from an EMBL/GenBank/DDBJ whole genome shotgun (WGS) entry which is preliminary data.</text>
</comment>
<dbReference type="EMBL" id="BONV01000004">
    <property type="protein sequence ID" value="GIG78254.1"/>
    <property type="molecule type" value="Genomic_DNA"/>
</dbReference>
<dbReference type="AlphaFoldDB" id="A0A8J3LUW6"/>
<accession>A0A8J3LUW6</accession>
<evidence type="ECO:0000313" key="1">
    <source>
        <dbReference type="EMBL" id="GIG78254.1"/>
    </source>
</evidence>
<dbReference type="Proteomes" id="UP000630097">
    <property type="component" value="Unassembled WGS sequence"/>
</dbReference>
<evidence type="ECO:0000313" key="2">
    <source>
        <dbReference type="Proteomes" id="UP000630097"/>
    </source>
</evidence>
<reference evidence="1 2" key="1">
    <citation type="submission" date="2021-01" db="EMBL/GenBank/DDBJ databases">
        <title>Whole genome shotgun sequence of Planotetraspora kaengkrachanensis NBRC 104272.</title>
        <authorList>
            <person name="Komaki H."/>
            <person name="Tamura T."/>
        </authorList>
    </citation>
    <scope>NUCLEOTIDE SEQUENCE [LARGE SCALE GENOMIC DNA]</scope>
    <source>
        <strain evidence="1 2">NBRC 104272</strain>
    </source>
</reference>
<organism evidence="1 2">
    <name type="scientific">Planotetraspora kaengkrachanensis</name>
    <dbReference type="NCBI Taxonomy" id="575193"/>
    <lineage>
        <taxon>Bacteria</taxon>
        <taxon>Bacillati</taxon>
        <taxon>Actinomycetota</taxon>
        <taxon>Actinomycetes</taxon>
        <taxon>Streptosporangiales</taxon>
        <taxon>Streptosporangiaceae</taxon>
        <taxon>Planotetraspora</taxon>
    </lineage>
</organism>
<gene>
    <name evidence="1" type="ORF">Pka01_13810</name>
</gene>
<keyword evidence="2" id="KW-1185">Reference proteome</keyword>
<protein>
    <submittedName>
        <fullName evidence="1">Uncharacterized protein</fullName>
    </submittedName>
</protein>
<sequence>MTAPGDGEVMPLGAALAEAAPASTTDIVASGTTPAATARLRSAITAHPSVKNGQDPDPEESSE</sequence>